<gene>
    <name evidence="3" type="primary">rimP</name>
    <name evidence="6" type="ORF">SAMN05428998_13329</name>
</gene>
<feature type="domain" description="Ribosome maturation factor RimP C-terminal" evidence="5">
    <location>
        <begin position="99"/>
        <end position="165"/>
    </location>
</feature>
<reference evidence="6 7" key="1">
    <citation type="submission" date="2017-04" db="EMBL/GenBank/DDBJ databases">
        <authorList>
            <person name="Afonso C.L."/>
            <person name="Miller P.J."/>
            <person name="Scott M.A."/>
            <person name="Spackman E."/>
            <person name="Goraichik I."/>
            <person name="Dimitrov K.M."/>
            <person name="Suarez D.L."/>
            <person name="Swayne D.E."/>
        </authorList>
    </citation>
    <scope>NUCLEOTIDE SEQUENCE [LARGE SCALE GENOMIC DNA]</scope>
    <source>
        <strain evidence="6 7">USBA 355</strain>
    </source>
</reference>
<keyword evidence="2 3" id="KW-0690">Ribosome biogenesis</keyword>
<dbReference type="InterPro" id="IPR028998">
    <property type="entry name" value="RimP_C"/>
</dbReference>
<dbReference type="Gene3D" id="3.30.300.70">
    <property type="entry name" value="RimP-like superfamily, N-terminal"/>
    <property type="match status" value="1"/>
</dbReference>
<dbReference type="Gene3D" id="2.30.30.180">
    <property type="entry name" value="Ribosome maturation factor RimP, C-terminal domain"/>
    <property type="match status" value="1"/>
</dbReference>
<dbReference type="AlphaFoldDB" id="A0A1Y6CTZ0"/>
<evidence type="ECO:0000256" key="3">
    <source>
        <dbReference type="HAMAP-Rule" id="MF_01077"/>
    </source>
</evidence>
<evidence type="ECO:0000256" key="2">
    <source>
        <dbReference type="ARBA" id="ARBA00022517"/>
    </source>
</evidence>
<dbReference type="EMBL" id="FWZX01000033">
    <property type="protein sequence ID" value="SMF74518.1"/>
    <property type="molecule type" value="Genomic_DNA"/>
</dbReference>
<evidence type="ECO:0000259" key="5">
    <source>
        <dbReference type="Pfam" id="PF17384"/>
    </source>
</evidence>
<dbReference type="NCBIfam" id="NF000932">
    <property type="entry name" value="PRK00092.2-5"/>
    <property type="match status" value="1"/>
</dbReference>
<proteinExistence type="inferred from homology"/>
<dbReference type="InterPro" id="IPR003728">
    <property type="entry name" value="Ribosome_maturation_RimP"/>
</dbReference>
<dbReference type="HAMAP" id="MF_01077">
    <property type="entry name" value="RimP"/>
    <property type="match status" value="1"/>
</dbReference>
<comment type="subcellular location">
    <subcellularLocation>
        <location evidence="3">Cytoplasm</location>
    </subcellularLocation>
</comment>
<dbReference type="Pfam" id="PF02576">
    <property type="entry name" value="RimP_N"/>
    <property type="match status" value="1"/>
</dbReference>
<evidence type="ECO:0000256" key="1">
    <source>
        <dbReference type="ARBA" id="ARBA00022490"/>
    </source>
</evidence>
<dbReference type="RefSeq" id="WP_218822961.1">
    <property type="nucleotide sequence ID" value="NZ_FWZX01000033.1"/>
</dbReference>
<feature type="domain" description="Ribosome maturation factor RimP N-terminal" evidence="4">
    <location>
        <begin position="23"/>
        <end position="96"/>
    </location>
</feature>
<organism evidence="6 7">
    <name type="scientific">Tistlia consotensis USBA 355</name>
    <dbReference type="NCBI Taxonomy" id="560819"/>
    <lineage>
        <taxon>Bacteria</taxon>
        <taxon>Pseudomonadati</taxon>
        <taxon>Pseudomonadota</taxon>
        <taxon>Alphaproteobacteria</taxon>
        <taxon>Rhodospirillales</taxon>
        <taxon>Rhodovibrionaceae</taxon>
        <taxon>Tistlia</taxon>
    </lineage>
</organism>
<dbReference type="PANTHER" id="PTHR33867:SF1">
    <property type="entry name" value="RIBOSOME MATURATION FACTOR RIMP"/>
    <property type="match status" value="1"/>
</dbReference>
<dbReference type="GO" id="GO:0006412">
    <property type="term" value="P:translation"/>
    <property type="evidence" value="ECO:0007669"/>
    <property type="project" value="TreeGrafter"/>
</dbReference>
<keyword evidence="7" id="KW-1185">Reference proteome</keyword>
<dbReference type="GO" id="GO:0005829">
    <property type="term" value="C:cytosol"/>
    <property type="evidence" value="ECO:0007669"/>
    <property type="project" value="TreeGrafter"/>
</dbReference>
<evidence type="ECO:0000259" key="4">
    <source>
        <dbReference type="Pfam" id="PF02576"/>
    </source>
</evidence>
<accession>A0A1Y6CTZ0</accession>
<dbReference type="FunFam" id="3.30.300.70:FF:000001">
    <property type="entry name" value="Ribosome maturation factor RimP"/>
    <property type="match status" value="1"/>
</dbReference>
<keyword evidence="1 3" id="KW-0963">Cytoplasm</keyword>
<comment type="similarity">
    <text evidence="3">Belongs to the RimP family.</text>
</comment>
<dbReference type="PANTHER" id="PTHR33867">
    <property type="entry name" value="RIBOSOME MATURATION FACTOR RIMP"/>
    <property type="match status" value="1"/>
</dbReference>
<dbReference type="CDD" id="cd01734">
    <property type="entry name" value="YlxS_C"/>
    <property type="match status" value="1"/>
</dbReference>
<protein>
    <recommendedName>
        <fullName evidence="3">Ribosome maturation factor RimP</fullName>
    </recommendedName>
</protein>
<dbReference type="GO" id="GO:0000028">
    <property type="term" value="P:ribosomal small subunit assembly"/>
    <property type="evidence" value="ECO:0007669"/>
    <property type="project" value="TreeGrafter"/>
</dbReference>
<dbReference type="InterPro" id="IPR035956">
    <property type="entry name" value="RimP_N_sf"/>
</dbReference>
<evidence type="ECO:0000313" key="6">
    <source>
        <dbReference type="EMBL" id="SMF74518.1"/>
    </source>
</evidence>
<evidence type="ECO:0000313" key="7">
    <source>
        <dbReference type="Proteomes" id="UP000192917"/>
    </source>
</evidence>
<comment type="function">
    <text evidence="3">Required for maturation of 30S ribosomal subunits.</text>
</comment>
<dbReference type="InterPro" id="IPR036847">
    <property type="entry name" value="RimP_C_sf"/>
</dbReference>
<sequence length="179" mass="18986">MLPAEAAAFSLTSEGKAAEVERLIAPTVADLGFEIVRVQLGGGQRRPTLQVMIERPDGSLAIEDCVAVSHAVSALLEVEDPIDGAYELEVSSPGIDRPLTRAKDFLRWAGYEAKVELKLPIEGRRRIKGRLIGLEGTDVILAEAAGQPQVRLPLSAIGKAKLVLTDDLLAAGQAGEPDA</sequence>
<dbReference type="SUPFAM" id="SSF74942">
    <property type="entry name" value="YhbC-like, C-terminal domain"/>
    <property type="match status" value="1"/>
</dbReference>
<dbReference type="Proteomes" id="UP000192917">
    <property type="component" value="Unassembled WGS sequence"/>
</dbReference>
<name>A0A1Y6CTZ0_9PROT</name>
<dbReference type="SUPFAM" id="SSF75420">
    <property type="entry name" value="YhbC-like, N-terminal domain"/>
    <property type="match status" value="1"/>
</dbReference>
<dbReference type="InterPro" id="IPR028989">
    <property type="entry name" value="RimP_N"/>
</dbReference>
<dbReference type="Pfam" id="PF17384">
    <property type="entry name" value="DUF150_C"/>
    <property type="match status" value="1"/>
</dbReference>
<dbReference type="STRING" id="560819.SAMN05428998_13329"/>